<keyword evidence="6 12" id="KW-0408">Iron</keyword>
<evidence type="ECO:0000256" key="5">
    <source>
        <dbReference type="ARBA" id="ARBA00022723"/>
    </source>
</evidence>
<dbReference type="GO" id="GO:0005737">
    <property type="term" value="C:cytoplasm"/>
    <property type="evidence" value="ECO:0007669"/>
    <property type="project" value="UniProtKB-SubCell"/>
</dbReference>
<accession>A0A5B2XQ34</accession>
<gene>
    <name evidence="12" type="primary">whiB</name>
    <name evidence="15" type="ORF">F0L68_07590</name>
</gene>
<evidence type="ECO:0000313" key="15">
    <source>
        <dbReference type="EMBL" id="KAA2264969.1"/>
    </source>
</evidence>
<evidence type="ECO:0000313" key="16">
    <source>
        <dbReference type="Proteomes" id="UP000323454"/>
    </source>
</evidence>
<comment type="PTM">
    <text evidence="12">Upon Fe-S cluster removal intramolecular disulfide bonds are formed.</text>
</comment>
<protein>
    <recommendedName>
        <fullName evidence="12">Transcriptional regulator WhiB</fullName>
    </recommendedName>
</protein>
<keyword evidence="5 12" id="KW-0479">Metal-binding</keyword>
<comment type="function">
    <text evidence="12">Acts as a transcriptional regulator. Probably redox-responsive. The apo- but not holo-form probably binds DNA.</text>
</comment>
<keyword evidence="16" id="KW-1185">Reference proteome</keyword>
<feature type="binding site" evidence="12">
    <location>
        <position position="41"/>
    </location>
    <ligand>
        <name>[4Fe-4S] cluster</name>
        <dbReference type="ChEBI" id="CHEBI:49883"/>
    </ligand>
</feature>
<evidence type="ECO:0000259" key="14">
    <source>
        <dbReference type="PROSITE" id="PS51674"/>
    </source>
</evidence>
<dbReference type="InterPro" id="IPR034768">
    <property type="entry name" value="4FE4S_WBL"/>
</dbReference>
<dbReference type="AlphaFoldDB" id="A0A5B2XQ34"/>
<dbReference type="PROSITE" id="PS51674">
    <property type="entry name" value="4FE4S_WBL"/>
    <property type="match status" value="1"/>
</dbReference>
<comment type="cofactor">
    <cofactor evidence="12">
        <name>[4Fe-4S] cluster</name>
        <dbReference type="ChEBI" id="CHEBI:49883"/>
    </cofactor>
    <text evidence="12">Binds 1 [4Fe-4S] cluster per subunit. Following nitrosylation of the [4Fe-4S] cluster binds 1 [4Fe-8(NO)] cluster per subunit.</text>
</comment>
<reference evidence="15 16" key="2">
    <citation type="submission" date="2019-09" db="EMBL/GenBank/DDBJ databases">
        <authorList>
            <person name="Jin C."/>
        </authorList>
    </citation>
    <scope>NUCLEOTIDE SEQUENCE [LARGE SCALE GENOMIC DNA]</scope>
    <source>
        <strain evidence="15 16">AN110305</strain>
    </source>
</reference>
<keyword evidence="3 12" id="KW-0004">4Fe-4S</keyword>
<feature type="binding site" evidence="12">
    <location>
        <position position="47"/>
    </location>
    <ligand>
        <name>[4Fe-4S] cluster</name>
        <dbReference type="ChEBI" id="CHEBI:49883"/>
    </ligand>
</feature>
<keyword evidence="9 12" id="KW-0238">DNA-binding</keyword>
<dbReference type="GO" id="GO:0046872">
    <property type="term" value="F:metal ion binding"/>
    <property type="evidence" value="ECO:0007669"/>
    <property type="project" value="UniProtKB-KW"/>
</dbReference>
<dbReference type="GO" id="GO:0003677">
    <property type="term" value="F:DNA binding"/>
    <property type="evidence" value="ECO:0007669"/>
    <property type="project" value="UniProtKB-UniRule"/>
</dbReference>
<evidence type="ECO:0000256" key="1">
    <source>
        <dbReference type="ARBA" id="ARBA00004496"/>
    </source>
</evidence>
<dbReference type="InterPro" id="IPR003482">
    <property type="entry name" value="Whib"/>
</dbReference>
<feature type="region of interest" description="Disordered" evidence="13">
    <location>
        <begin position="76"/>
        <end position="119"/>
    </location>
</feature>
<dbReference type="GO" id="GO:0045454">
    <property type="term" value="P:cell redox homeostasis"/>
    <property type="evidence" value="ECO:0007669"/>
    <property type="project" value="TreeGrafter"/>
</dbReference>
<evidence type="ECO:0000256" key="12">
    <source>
        <dbReference type="HAMAP-Rule" id="MF_01479"/>
    </source>
</evidence>
<dbReference type="Pfam" id="PF02467">
    <property type="entry name" value="Whib"/>
    <property type="match status" value="1"/>
</dbReference>
<feature type="domain" description="4Fe-4S Wbl-type" evidence="14">
    <location>
        <begin position="7"/>
        <end position="71"/>
    </location>
</feature>
<evidence type="ECO:0000256" key="8">
    <source>
        <dbReference type="ARBA" id="ARBA00023015"/>
    </source>
</evidence>
<evidence type="ECO:0000256" key="7">
    <source>
        <dbReference type="ARBA" id="ARBA00023014"/>
    </source>
</evidence>
<dbReference type="HAMAP" id="MF_01479">
    <property type="entry name" value="WhiB"/>
    <property type="match status" value="1"/>
</dbReference>
<keyword evidence="7 12" id="KW-0411">Iron-sulfur</keyword>
<organism evidence="15 16">
    <name type="scientific">Solihabitans fulvus</name>
    <dbReference type="NCBI Taxonomy" id="1892852"/>
    <lineage>
        <taxon>Bacteria</taxon>
        <taxon>Bacillati</taxon>
        <taxon>Actinomycetota</taxon>
        <taxon>Actinomycetes</taxon>
        <taxon>Pseudonocardiales</taxon>
        <taxon>Pseudonocardiaceae</taxon>
        <taxon>Solihabitans</taxon>
    </lineage>
</organism>
<dbReference type="OrthoDB" id="4954884at2"/>
<evidence type="ECO:0000256" key="13">
    <source>
        <dbReference type="SAM" id="MobiDB-lite"/>
    </source>
</evidence>
<dbReference type="GO" id="GO:0045892">
    <property type="term" value="P:negative regulation of DNA-templated transcription"/>
    <property type="evidence" value="ECO:0007669"/>
    <property type="project" value="TreeGrafter"/>
</dbReference>
<evidence type="ECO:0000256" key="4">
    <source>
        <dbReference type="ARBA" id="ARBA00022490"/>
    </source>
</evidence>
<name>A0A5B2XQ34_9PSEU</name>
<feature type="binding site" evidence="12">
    <location>
        <position position="8"/>
    </location>
    <ligand>
        <name>[4Fe-4S] cluster</name>
        <dbReference type="ChEBI" id="CHEBI:49883"/>
    </ligand>
</feature>
<feature type="compositionally biased region" description="Basic residues" evidence="13">
    <location>
        <begin position="109"/>
        <end position="119"/>
    </location>
</feature>
<evidence type="ECO:0000256" key="3">
    <source>
        <dbReference type="ARBA" id="ARBA00022485"/>
    </source>
</evidence>
<evidence type="ECO:0000256" key="10">
    <source>
        <dbReference type="ARBA" id="ARBA00023157"/>
    </source>
</evidence>
<sequence length="119" mass="13223">MWQLRGACRGTDSAVFYDPEGERGIARARRAAKAKAICRVCPVLEQCRRHALETQEPYGIWGGLTPVERDSILSVAQRHRPAPAEQPDTASSLRAVPPQQDAEPDRAARRPSGRHLRLC</sequence>
<comment type="similarity">
    <text evidence="2 12">Belongs to the WhiB family.</text>
</comment>
<evidence type="ECO:0000256" key="2">
    <source>
        <dbReference type="ARBA" id="ARBA00006597"/>
    </source>
</evidence>
<dbReference type="EMBL" id="VUOB01000010">
    <property type="protein sequence ID" value="KAA2264969.1"/>
    <property type="molecule type" value="Genomic_DNA"/>
</dbReference>
<keyword evidence="10 12" id="KW-1015">Disulfide bond</keyword>
<keyword evidence="8 12" id="KW-0805">Transcription regulation</keyword>
<dbReference type="PANTHER" id="PTHR38839:SF5">
    <property type="entry name" value="TRANSCRIPTIONAL REGULATOR WHID"/>
    <property type="match status" value="1"/>
</dbReference>
<evidence type="ECO:0000256" key="6">
    <source>
        <dbReference type="ARBA" id="ARBA00023004"/>
    </source>
</evidence>
<reference evidence="15 16" key="1">
    <citation type="submission" date="2019-09" db="EMBL/GenBank/DDBJ databases">
        <title>Goodfellowia gen. nov., a new genus of the Pseudonocardineae related to Actinoalloteichus, containing Goodfellowia coeruleoviolacea gen. nov., comb. nov. gen. nov., comb. nov.</title>
        <authorList>
            <person name="Labeda D."/>
        </authorList>
    </citation>
    <scope>NUCLEOTIDE SEQUENCE [LARGE SCALE GENOMIC DNA]</scope>
    <source>
        <strain evidence="15 16">AN110305</strain>
    </source>
</reference>
<comment type="caution">
    <text evidence="15">The sequence shown here is derived from an EMBL/GenBank/DDBJ whole genome shotgun (WGS) entry which is preliminary data.</text>
</comment>
<keyword evidence="4 12" id="KW-0963">Cytoplasm</keyword>
<evidence type="ECO:0000256" key="11">
    <source>
        <dbReference type="ARBA" id="ARBA00023163"/>
    </source>
</evidence>
<evidence type="ECO:0000256" key="9">
    <source>
        <dbReference type="ARBA" id="ARBA00023125"/>
    </source>
</evidence>
<dbReference type="GO" id="GO:0035731">
    <property type="term" value="F:dinitrosyl-iron complex binding"/>
    <property type="evidence" value="ECO:0007669"/>
    <property type="project" value="UniProtKB-UniRule"/>
</dbReference>
<keyword evidence="11 12" id="KW-0804">Transcription</keyword>
<dbReference type="GO" id="GO:0047134">
    <property type="term" value="F:protein-disulfide reductase [NAD(P)H] activity"/>
    <property type="evidence" value="ECO:0007669"/>
    <property type="project" value="TreeGrafter"/>
</dbReference>
<dbReference type="PANTHER" id="PTHR38839">
    <property type="entry name" value="TRANSCRIPTIONAL REGULATOR WHID-RELATED"/>
    <property type="match status" value="1"/>
</dbReference>
<comment type="subcellular location">
    <subcellularLocation>
        <location evidence="1 12">Cytoplasm</location>
    </subcellularLocation>
</comment>
<proteinExistence type="inferred from homology"/>
<comment type="PTM">
    <text evidence="12">The Fe-S cluster can be nitrosylated by nitric oxide (NO).</text>
</comment>
<dbReference type="Proteomes" id="UP000323454">
    <property type="component" value="Unassembled WGS sequence"/>
</dbReference>
<dbReference type="GO" id="GO:0051539">
    <property type="term" value="F:4 iron, 4 sulfur cluster binding"/>
    <property type="evidence" value="ECO:0007669"/>
    <property type="project" value="UniProtKB-UniRule"/>
</dbReference>
<feature type="binding site" evidence="12">
    <location>
        <position position="38"/>
    </location>
    <ligand>
        <name>[4Fe-4S] cluster</name>
        <dbReference type="ChEBI" id="CHEBI:49883"/>
    </ligand>
</feature>